<dbReference type="Gene3D" id="1.10.238.160">
    <property type="match status" value="1"/>
</dbReference>
<evidence type="ECO:0008006" key="2">
    <source>
        <dbReference type="Google" id="ProtNLM"/>
    </source>
</evidence>
<accession>A0A383D707</accession>
<dbReference type="InterPro" id="IPR052931">
    <property type="entry name" value="Prophage_regulatory_activator"/>
</dbReference>
<dbReference type="InterPro" id="IPR010260">
    <property type="entry name" value="AlpA"/>
</dbReference>
<dbReference type="Pfam" id="PF05930">
    <property type="entry name" value="Phage_AlpA"/>
    <property type="match status" value="1"/>
</dbReference>
<dbReference type="AlphaFoldDB" id="A0A383D707"/>
<name>A0A383D707_9ZZZZ</name>
<sequence>MEKIFRLKNVVEVTGLSRSTIYRLFNAGKFPRPIKLSERAIGWHESVIQHWIDEQAGLIKNGKI</sequence>
<dbReference type="PANTHER" id="PTHR36154:SF1">
    <property type="entry name" value="DNA-BINDING TRANSCRIPTIONAL ACTIVATOR ALPA"/>
    <property type="match status" value="1"/>
</dbReference>
<reference evidence="1" key="1">
    <citation type="submission" date="2018-05" db="EMBL/GenBank/DDBJ databases">
        <authorList>
            <person name="Lanie J.A."/>
            <person name="Ng W.-L."/>
            <person name="Kazmierczak K.M."/>
            <person name="Andrzejewski T.M."/>
            <person name="Davidsen T.M."/>
            <person name="Wayne K.J."/>
            <person name="Tettelin H."/>
            <person name="Glass J.I."/>
            <person name="Rusch D."/>
            <person name="Podicherti R."/>
            <person name="Tsui H.-C.T."/>
            <person name="Winkler M.E."/>
        </authorList>
    </citation>
    <scope>NUCLEOTIDE SEQUENCE</scope>
</reference>
<gene>
    <name evidence="1" type="ORF">METZ01_LOCUS492944</name>
</gene>
<proteinExistence type="predicted"/>
<dbReference type="PANTHER" id="PTHR36154">
    <property type="entry name" value="DNA-BINDING TRANSCRIPTIONAL ACTIVATOR ALPA"/>
    <property type="match status" value="1"/>
</dbReference>
<dbReference type="EMBL" id="UINC01214730">
    <property type="protein sequence ID" value="SVE40090.1"/>
    <property type="molecule type" value="Genomic_DNA"/>
</dbReference>
<evidence type="ECO:0000313" key="1">
    <source>
        <dbReference type="EMBL" id="SVE40090.1"/>
    </source>
</evidence>
<organism evidence="1">
    <name type="scientific">marine metagenome</name>
    <dbReference type="NCBI Taxonomy" id="408172"/>
    <lineage>
        <taxon>unclassified sequences</taxon>
        <taxon>metagenomes</taxon>
        <taxon>ecological metagenomes</taxon>
    </lineage>
</organism>
<protein>
    <recommendedName>
        <fullName evidence="2">AlpA family transcriptional regulator</fullName>
    </recommendedName>
</protein>